<dbReference type="AlphaFoldDB" id="A0A8D8STW1"/>
<proteinExistence type="predicted"/>
<accession>A0A8D8STW1</accession>
<organism evidence="1">
    <name type="scientific">Cacopsylla melanoneura</name>
    <dbReference type="NCBI Taxonomy" id="428564"/>
    <lineage>
        <taxon>Eukaryota</taxon>
        <taxon>Metazoa</taxon>
        <taxon>Ecdysozoa</taxon>
        <taxon>Arthropoda</taxon>
        <taxon>Hexapoda</taxon>
        <taxon>Insecta</taxon>
        <taxon>Pterygota</taxon>
        <taxon>Neoptera</taxon>
        <taxon>Paraneoptera</taxon>
        <taxon>Hemiptera</taxon>
        <taxon>Sternorrhyncha</taxon>
        <taxon>Psylloidea</taxon>
        <taxon>Psyllidae</taxon>
        <taxon>Psyllinae</taxon>
        <taxon>Cacopsylla</taxon>
    </lineage>
</organism>
<name>A0A8D8STW1_9HEMI</name>
<dbReference type="EMBL" id="HBUF01230456">
    <property type="protein sequence ID" value="CAG6673136.1"/>
    <property type="molecule type" value="Transcribed_RNA"/>
</dbReference>
<sequence>MIRISPFFYLIFIFCLSPESEFRFRLSAFDSSLKSLTLSICSAVCLLFRFSCRFLFLSSRFLPFKYRLVSSVHGSRNSQIVTANDNVQELIWTYFGSHIYPI</sequence>
<protein>
    <submittedName>
        <fullName evidence="1">Uncharacterized protein</fullName>
    </submittedName>
</protein>
<evidence type="ECO:0000313" key="1">
    <source>
        <dbReference type="EMBL" id="CAG6673136.1"/>
    </source>
</evidence>
<reference evidence="1" key="1">
    <citation type="submission" date="2021-05" db="EMBL/GenBank/DDBJ databases">
        <authorList>
            <person name="Alioto T."/>
            <person name="Alioto T."/>
            <person name="Gomez Garrido J."/>
        </authorList>
    </citation>
    <scope>NUCLEOTIDE SEQUENCE</scope>
</reference>